<sequence>MLLTTYNVIIVFSHLAWVQTDRKSDGLGYLKYPLISDITKSISKSFGVLIPDQYFSNCRCQRSIFLIADVNNVVTITLLK</sequence>
<gene>
    <name evidence="5" type="primary">Vigan.08G059000</name>
    <name evidence="5" type="ORF">VIGAN_08059000</name>
</gene>
<dbReference type="PANTHER" id="PTHR10681">
    <property type="entry name" value="THIOREDOXIN PEROXIDASE"/>
    <property type="match status" value="1"/>
</dbReference>
<protein>
    <recommendedName>
        <fullName evidence="4">Alkyl hydroperoxide reductase subunit C/ Thiol specific antioxidant domain-containing protein</fullName>
    </recommendedName>
</protein>
<dbReference type="GO" id="GO:0042744">
    <property type="term" value="P:hydrogen peroxide catabolic process"/>
    <property type="evidence" value="ECO:0007669"/>
    <property type="project" value="TreeGrafter"/>
</dbReference>
<dbReference type="InterPro" id="IPR050217">
    <property type="entry name" value="Peroxiredoxin"/>
</dbReference>
<evidence type="ECO:0000259" key="4">
    <source>
        <dbReference type="Pfam" id="PF00578"/>
    </source>
</evidence>
<dbReference type="SUPFAM" id="SSF52833">
    <property type="entry name" value="Thioredoxin-like"/>
    <property type="match status" value="1"/>
</dbReference>
<dbReference type="AlphaFoldDB" id="A0A0S3SML6"/>
<evidence type="ECO:0000256" key="2">
    <source>
        <dbReference type="ARBA" id="ARBA00023002"/>
    </source>
</evidence>
<keyword evidence="2" id="KW-0560">Oxidoreductase</keyword>
<dbReference type="PANTHER" id="PTHR10681:SF128">
    <property type="entry name" value="THIOREDOXIN-DEPENDENT PEROXIDE REDUCTASE, MITOCHONDRIAL"/>
    <property type="match status" value="1"/>
</dbReference>
<name>A0A0S3SML6_PHAAN</name>
<reference evidence="5 6" key="1">
    <citation type="journal article" date="2015" name="Sci. Rep.">
        <title>The power of single molecule real-time sequencing technology in the de novo assembly of a eukaryotic genome.</title>
        <authorList>
            <person name="Sakai H."/>
            <person name="Naito K."/>
            <person name="Ogiso-Tanaka E."/>
            <person name="Takahashi Y."/>
            <person name="Iseki K."/>
            <person name="Muto C."/>
            <person name="Satou K."/>
            <person name="Teruya K."/>
            <person name="Shiroma A."/>
            <person name="Shimoji M."/>
            <person name="Hirano T."/>
            <person name="Itoh T."/>
            <person name="Kaga A."/>
            <person name="Tomooka N."/>
        </authorList>
    </citation>
    <scope>NUCLEOTIDE SEQUENCE [LARGE SCALE GENOMIC DNA]</scope>
    <source>
        <strain evidence="6">cv. Shumari</strain>
    </source>
</reference>
<comment type="similarity">
    <text evidence="1">Belongs to the peroxiredoxin family. AhpC/Prx1 subfamily.</text>
</comment>
<proteinExistence type="inferred from homology"/>
<dbReference type="Pfam" id="PF00578">
    <property type="entry name" value="AhpC-TSA"/>
    <property type="match status" value="1"/>
</dbReference>
<organism evidence="5 6">
    <name type="scientific">Vigna angularis var. angularis</name>
    <dbReference type="NCBI Taxonomy" id="157739"/>
    <lineage>
        <taxon>Eukaryota</taxon>
        <taxon>Viridiplantae</taxon>
        <taxon>Streptophyta</taxon>
        <taxon>Embryophyta</taxon>
        <taxon>Tracheophyta</taxon>
        <taxon>Spermatophyta</taxon>
        <taxon>Magnoliopsida</taxon>
        <taxon>eudicotyledons</taxon>
        <taxon>Gunneridae</taxon>
        <taxon>Pentapetalae</taxon>
        <taxon>rosids</taxon>
        <taxon>fabids</taxon>
        <taxon>Fabales</taxon>
        <taxon>Fabaceae</taxon>
        <taxon>Papilionoideae</taxon>
        <taxon>50 kb inversion clade</taxon>
        <taxon>NPAAA clade</taxon>
        <taxon>indigoferoid/millettioid clade</taxon>
        <taxon>Phaseoleae</taxon>
        <taxon>Vigna</taxon>
    </lineage>
</organism>
<dbReference type="GO" id="GO:0008379">
    <property type="term" value="F:thioredoxin peroxidase activity"/>
    <property type="evidence" value="ECO:0007669"/>
    <property type="project" value="TreeGrafter"/>
</dbReference>
<dbReference type="GO" id="GO:0045454">
    <property type="term" value="P:cell redox homeostasis"/>
    <property type="evidence" value="ECO:0007669"/>
    <property type="project" value="TreeGrafter"/>
</dbReference>
<dbReference type="GO" id="GO:0006979">
    <property type="term" value="P:response to oxidative stress"/>
    <property type="evidence" value="ECO:0007669"/>
    <property type="project" value="TreeGrafter"/>
</dbReference>
<accession>A0A0S3SML6</accession>
<dbReference type="EMBL" id="AP015041">
    <property type="protein sequence ID" value="BAT94023.1"/>
    <property type="molecule type" value="Genomic_DNA"/>
</dbReference>
<evidence type="ECO:0000256" key="1">
    <source>
        <dbReference type="ARBA" id="ARBA00009796"/>
    </source>
</evidence>
<dbReference type="InterPro" id="IPR000866">
    <property type="entry name" value="AhpC/TSA"/>
</dbReference>
<dbReference type="Proteomes" id="UP000291084">
    <property type="component" value="Chromosome 8"/>
</dbReference>
<dbReference type="InterPro" id="IPR036249">
    <property type="entry name" value="Thioredoxin-like_sf"/>
</dbReference>
<evidence type="ECO:0000256" key="3">
    <source>
        <dbReference type="ARBA" id="ARBA00045169"/>
    </source>
</evidence>
<feature type="domain" description="Alkyl hydroperoxide reductase subunit C/ Thiol specific antioxidant" evidence="4">
    <location>
        <begin position="12"/>
        <end position="74"/>
    </location>
</feature>
<keyword evidence="6" id="KW-1185">Reference proteome</keyword>
<dbReference type="Gene3D" id="3.40.30.10">
    <property type="entry name" value="Glutaredoxin"/>
    <property type="match status" value="1"/>
</dbReference>
<comment type="function">
    <text evidence="3">Thiol-specific peroxidase that catalyzes the reduction of hydrogen peroxide and organic hydroperoxides to water and alcohols, respectively. Plays a role in cell protection against oxidative stress by detoxifying peroxides. May be an antioxidant enzyme particularly in the developing shoot and photosynthesizing leaf.</text>
</comment>
<evidence type="ECO:0000313" key="6">
    <source>
        <dbReference type="Proteomes" id="UP000291084"/>
    </source>
</evidence>
<dbReference type="GO" id="GO:0033554">
    <property type="term" value="P:cellular response to stress"/>
    <property type="evidence" value="ECO:0007669"/>
    <property type="project" value="TreeGrafter"/>
</dbReference>
<evidence type="ECO:0000313" key="5">
    <source>
        <dbReference type="EMBL" id="BAT94023.1"/>
    </source>
</evidence>